<dbReference type="PANTHER" id="PTHR44591:SF14">
    <property type="entry name" value="PROTEIN PILG"/>
    <property type="match status" value="1"/>
</dbReference>
<sequence>MNILLVDDEAELVSAMAERLSMRGMPTEWAETGEQALKMVKAGNYDVAVLDMKMPRMGGLELRRRLAELVPDMKFIFLSGHGSEEDFKVGSAEAESYLIKPVRIEDLVERIHKAME</sequence>
<dbReference type="STRING" id="1121449.SAMN02745704_01286"/>
<keyword evidence="2" id="KW-0902">Two-component regulatory system</keyword>
<dbReference type="OrthoDB" id="9800029at2"/>
<dbReference type="AlphaFoldDB" id="A0A1T4WT21"/>
<dbReference type="EMBL" id="FUYC01000004">
    <property type="protein sequence ID" value="SKA79988.1"/>
    <property type="molecule type" value="Genomic_DNA"/>
</dbReference>
<evidence type="ECO:0000256" key="2">
    <source>
        <dbReference type="ARBA" id="ARBA00023012"/>
    </source>
</evidence>
<dbReference type="RefSeq" id="WP_078716863.1">
    <property type="nucleotide sequence ID" value="NZ_FUYC01000004.1"/>
</dbReference>
<evidence type="ECO:0000256" key="1">
    <source>
        <dbReference type="ARBA" id="ARBA00022553"/>
    </source>
</evidence>
<name>A0A1T4WT21_9BACT</name>
<evidence type="ECO:0000313" key="6">
    <source>
        <dbReference type="Proteomes" id="UP000190027"/>
    </source>
</evidence>
<evidence type="ECO:0000313" key="5">
    <source>
        <dbReference type="EMBL" id="SKA79988.1"/>
    </source>
</evidence>
<keyword evidence="1 3" id="KW-0597">Phosphoprotein</keyword>
<reference evidence="5 6" key="1">
    <citation type="submission" date="2017-02" db="EMBL/GenBank/DDBJ databases">
        <authorList>
            <person name="Peterson S.W."/>
        </authorList>
    </citation>
    <scope>NUCLEOTIDE SEQUENCE [LARGE SCALE GENOMIC DNA]</scope>
    <source>
        <strain evidence="5 6">DSM 16080</strain>
    </source>
</reference>
<feature type="domain" description="Response regulatory" evidence="4">
    <location>
        <begin position="2"/>
        <end position="115"/>
    </location>
</feature>
<evidence type="ECO:0000256" key="3">
    <source>
        <dbReference type="PROSITE-ProRule" id="PRU00169"/>
    </source>
</evidence>
<dbReference type="GO" id="GO:0000160">
    <property type="term" value="P:phosphorelay signal transduction system"/>
    <property type="evidence" value="ECO:0007669"/>
    <property type="project" value="UniProtKB-KW"/>
</dbReference>
<protein>
    <submittedName>
        <fullName evidence="5">Response regulator receiver domain-containing protein</fullName>
    </submittedName>
</protein>
<dbReference type="SMART" id="SM00448">
    <property type="entry name" value="REC"/>
    <property type="match status" value="1"/>
</dbReference>
<dbReference type="Proteomes" id="UP000190027">
    <property type="component" value="Unassembled WGS sequence"/>
</dbReference>
<dbReference type="InterPro" id="IPR011006">
    <property type="entry name" value="CheY-like_superfamily"/>
</dbReference>
<keyword evidence="6" id="KW-1185">Reference proteome</keyword>
<dbReference type="SUPFAM" id="SSF52172">
    <property type="entry name" value="CheY-like"/>
    <property type="match status" value="1"/>
</dbReference>
<dbReference type="InterPro" id="IPR050595">
    <property type="entry name" value="Bact_response_regulator"/>
</dbReference>
<dbReference type="Pfam" id="PF00072">
    <property type="entry name" value="Response_reg"/>
    <property type="match status" value="1"/>
</dbReference>
<organism evidence="5 6">
    <name type="scientific">Paucidesulfovibrio gracilis DSM 16080</name>
    <dbReference type="NCBI Taxonomy" id="1121449"/>
    <lineage>
        <taxon>Bacteria</taxon>
        <taxon>Pseudomonadati</taxon>
        <taxon>Thermodesulfobacteriota</taxon>
        <taxon>Desulfovibrionia</taxon>
        <taxon>Desulfovibrionales</taxon>
        <taxon>Desulfovibrionaceae</taxon>
        <taxon>Paucidesulfovibrio</taxon>
    </lineage>
</organism>
<dbReference type="PANTHER" id="PTHR44591">
    <property type="entry name" value="STRESS RESPONSE REGULATOR PROTEIN 1"/>
    <property type="match status" value="1"/>
</dbReference>
<gene>
    <name evidence="5" type="ORF">SAMN02745704_01286</name>
</gene>
<evidence type="ECO:0000259" key="4">
    <source>
        <dbReference type="PROSITE" id="PS50110"/>
    </source>
</evidence>
<accession>A0A1T4WT21</accession>
<proteinExistence type="predicted"/>
<feature type="modified residue" description="4-aspartylphosphate" evidence="3">
    <location>
        <position position="51"/>
    </location>
</feature>
<dbReference type="PROSITE" id="PS50110">
    <property type="entry name" value="RESPONSE_REGULATORY"/>
    <property type="match status" value="1"/>
</dbReference>
<dbReference type="InterPro" id="IPR001789">
    <property type="entry name" value="Sig_transdc_resp-reg_receiver"/>
</dbReference>
<dbReference type="Gene3D" id="3.40.50.2300">
    <property type="match status" value="1"/>
</dbReference>